<dbReference type="Proteomes" id="UP000238296">
    <property type="component" value="Unassembled WGS sequence"/>
</dbReference>
<evidence type="ECO:0000313" key="3">
    <source>
        <dbReference type="Proteomes" id="UP000238296"/>
    </source>
</evidence>
<comment type="caution">
    <text evidence="2">The sequence shown here is derived from an EMBL/GenBank/DDBJ whole genome shotgun (WGS) entry which is preliminary data.</text>
</comment>
<evidence type="ECO:0000313" key="2">
    <source>
        <dbReference type="EMBL" id="PQM45091.1"/>
    </source>
</evidence>
<accession>A0A2S8BEJ3</accession>
<reference evidence="2 3" key="1">
    <citation type="journal article" date="2017" name="Int. J. Syst. Evol. Microbiol.">
        <title>Mycobacterium talmoniae sp. nov., a slowly growing mycobacterium isolated from human respiratory samples.</title>
        <authorList>
            <person name="Davidson R.M."/>
            <person name="DeGroote M.A."/>
            <person name="Marola J.L."/>
            <person name="Buss S."/>
            <person name="Jones V."/>
            <person name="McNeil M.R."/>
            <person name="Freifeld A.G."/>
            <person name="Elaine Epperson L."/>
            <person name="Hasan N.A."/>
            <person name="Jackson M."/>
            <person name="Iwen P.C."/>
            <person name="Salfinger M."/>
            <person name="Strong M."/>
        </authorList>
    </citation>
    <scope>NUCLEOTIDE SEQUENCE [LARGE SCALE GENOMIC DNA]</scope>
    <source>
        <strain evidence="2 3">ATCC BAA-2683</strain>
    </source>
</reference>
<proteinExistence type="predicted"/>
<name>A0A2S8BEJ3_9MYCO</name>
<protein>
    <submittedName>
        <fullName evidence="2">Uncharacterized protein</fullName>
    </submittedName>
</protein>
<sequence length="71" mass="6876">MTPLARNGSELNCSKGSPTAPAKVFSAVPSGLSSMPSSDAIGSTDAVPEASPCSAWGTVATACAKPPVLAA</sequence>
<dbReference type="AlphaFoldDB" id="A0A2S8BEJ3"/>
<gene>
    <name evidence="2" type="ORF">C1Y40_04760</name>
</gene>
<dbReference type="EMBL" id="PPEA01000671">
    <property type="protein sequence ID" value="PQM45091.1"/>
    <property type="molecule type" value="Genomic_DNA"/>
</dbReference>
<feature type="region of interest" description="Disordered" evidence="1">
    <location>
        <begin position="30"/>
        <end position="51"/>
    </location>
</feature>
<organism evidence="2 3">
    <name type="scientific">Mycobacterium talmoniae</name>
    <dbReference type="NCBI Taxonomy" id="1858794"/>
    <lineage>
        <taxon>Bacteria</taxon>
        <taxon>Bacillati</taxon>
        <taxon>Actinomycetota</taxon>
        <taxon>Actinomycetes</taxon>
        <taxon>Mycobacteriales</taxon>
        <taxon>Mycobacteriaceae</taxon>
        <taxon>Mycobacterium</taxon>
    </lineage>
</organism>
<evidence type="ECO:0000256" key="1">
    <source>
        <dbReference type="SAM" id="MobiDB-lite"/>
    </source>
</evidence>
<feature type="compositionally biased region" description="Polar residues" evidence="1">
    <location>
        <begin position="31"/>
        <end position="41"/>
    </location>
</feature>
<feature type="region of interest" description="Disordered" evidence="1">
    <location>
        <begin position="1"/>
        <end position="20"/>
    </location>
</feature>